<evidence type="ECO:0000313" key="2">
    <source>
        <dbReference type="Proteomes" id="UP001249851"/>
    </source>
</evidence>
<dbReference type="Gene3D" id="3.30.70.270">
    <property type="match status" value="1"/>
</dbReference>
<reference evidence="1" key="1">
    <citation type="journal article" date="2023" name="G3 (Bethesda)">
        <title>Whole genome assembly and annotation of the endangered Caribbean coral Acropora cervicornis.</title>
        <authorList>
            <person name="Selwyn J.D."/>
            <person name="Vollmer S.V."/>
        </authorList>
    </citation>
    <scope>NUCLEOTIDE SEQUENCE</scope>
    <source>
        <strain evidence="1">K2</strain>
    </source>
</reference>
<dbReference type="Gene3D" id="3.10.10.10">
    <property type="entry name" value="HIV Type 1 Reverse Transcriptase, subunit A, domain 1"/>
    <property type="match status" value="1"/>
</dbReference>
<dbReference type="SUPFAM" id="SSF56672">
    <property type="entry name" value="DNA/RNA polymerases"/>
    <property type="match status" value="1"/>
</dbReference>
<dbReference type="PANTHER" id="PTHR37984">
    <property type="entry name" value="PROTEIN CBG26694"/>
    <property type="match status" value="1"/>
</dbReference>
<proteinExistence type="predicted"/>
<gene>
    <name evidence="1" type="ORF">P5673_032173</name>
</gene>
<dbReference type="InterPro" id="IPR050951">
    <property type="entry name" value="Retrovirus_Pol_polyprotein"/>
</dbReference>
<dbReference type="CDD" id="cd05481">
    <property type="entry name" value="retropepsin_like_LTR_1"/>
    <property type="match status" value="1"/>
</dbReference>
<dbReference type="Proteomes" id="UP001249851">
    <property type="component" value="Unassembled WGS sequence"/>
</dbReference>
<accession>A0AAD9PS94</accession>
<comment type="caution">
    <text evidence="1">The sequence shown here is derived from an EMBL/GenBank/DDBJ whole genome shotgun (WGS) entry which is preliminary data.</text>
</comment>
<dbReference type="InterPro" id="IPR043502">
    <property type="entry name" value="DNA/RNA_pol_sf"/>
</dbReference>
<reference evidence="1" key="2">
    <citation type="journal article" date="2023" name="Science">
        <title>Genomic signatures of disease resistance in endangered staghorn corals.</title>
        <authorList>
            <person name="Vollmer S.V."/>
            <person name="Selwyn J.D."/>
            <person name="Despard B.A."/>
            <person name="Roesel C.L."/>
        </authorList>
    </citation>
    <scope>NUCLEOTIDE SEQUENCE</scope>
    <source>
        <strain evidence="1">K2</strain>
    </source>
</reference>
<dbReference type="EMBL" id="JARQWQ010000168">
    <property type="protein sequence ID" value="KAK2547765.1"/>
    <property type="molecule type" value="Genomic_DNA"/>
</dbReference>
<dbReference type="InterPro" id="IPR043128">
    <property type="entry name" value="Rev_trsase/Diguanyl_cyclase"/>
</dbReference>
<sequence length="490" mass="56178">MAISFSNILMVEVETDIINQSPYKPLIWKRFIENIFSRWNNWRRWVQRFDLHLTASGKIEQDEKVQCAILLHTIGEEALEIDNTFRLATGEDRNKIADLKKKFEDYFNPRKNTVFERYKFWECKQQEGESINQFITELKARAKSYRIVFGVSDTRLKERLLRESSDLTLEKAASLCRAAEGSAKQPKEVQTSEKVPIHAVKPRNKPTLPAPATSKTSRHLQQFNCKNCGAKHYPRSCPAFGRHCHICKGKHRYARDVPIEEFSSTQCDSEPGRRHWSTSVKFTPDSGAEGNVLPLSVYSELQNKSPLMDTGVVLSSFGDFKVKPEGKVRLVCEAQGLKESLPFFVAAVNSPPILGLSASSKLNLVKRVETVAQKLKARLQELEEKDVVQKVDRFTPWVNSLVIVEKRDDKKDGFWQVRLDEESSHLCTFNTPFGCYRFKRMPFGISSAPEVFQKKNEALFGDISASGKDDYHCNMKETLFTEEFKPTLNY</sequence>
<dbReference type="PANTHER" id="PTHR37984:SF7">
    <property type="entry name" value="INTEGRASE CATALYTIC DOMAIN-CONTAINING PROTEIN"/>
    <property type="match status" value="1"/>
</dbReference>
<organism evidence="1 2">
    <name type="scientific">Acropora cervicornis</name>
    <name type="common">Staghorn coral</name>
    <dbReference type="NCBI Taxonomy" id="6130"/>
    <lineage>
        <taxon>Eukaryota</taxon>
        <taxon>Metazoa</taxon>
        <taxon>Cnidaria</taxon>
        <taxon>Anthozoa</taxon>
        <taxon>Hexacorallia</taxon>
        <taxon>Scleractinia</taxon>
        <taxon>Astrocoeniina</taxon>
        <taxon>Acroporidae</taxon>
        <taxon>Acropora</taxon>
    </lineage>
</organism>
<keyword evidence="2" id="KW-1185">Reference proteome</keyword>
<protein>
    <submittedName>
        <fullName evidence="1">Enzymatic polyprotein</fullName>
    </submittedName>
</protein>
<name>A0AAD9PS94_ACRCE</name>
<dbReference type="AlphaFoldDB" id="A0AAD9PS94"/>
<evidence type="ECO:0000313" key="1">
    <source>
        <dbReference type="EMBL" id="KAK2547765.1"/>
    </source>
</evidence>